<reference evidence="1 2" key="1">
    <citation type="journal article" date="2017" name="Nat. Commun.">
        <title>Genome assembly with in vitro proximity ligation data and whole-genome triplication in lettuce.</title>
        <authorList>
            <person name="Reyes-Chin-Wo S."/>
            <person name="Wang Z."/>
            <person name="Yang X."/>
            <person name="Kozik A."/>
            <person name="Arikit S."/>
            <person name="Song C."/>
            <person name="Xia L."/>
            <person name="Froenicke L."/>
            <person name="Lavelle D.O."/>
            <person name="Truco M.J."/>
            <person name="Xia R."/>
            <person name="Zhu S."/>
            <person name="Xu C."/>
            <person name="Xu H."/>
            <person name="Xu X."/>
            <person name="Cox K."/>
            <person name="Korf I."/>
            <person name="Meyers B.C."/>
            <person name="Michelmore R.W."/>
        </authorList>
    </citation>
    <scope>NUCLEOTIDE SEQUENCE [LARGE SCALE GENOMIC DNA]</scope>
    <source>
        <strain evidence="2">cv. Salinas</strain>
        <tissue evidence="1">Seedlings</tissue>
    </source>
</reference>
<dbReference type="AlphaFoldDB" id="A0A9R1WX40"/>
<evidence type="ECO:0000313" key="2">
    <source>
        <dbReference type="Proteomes" id="UP000235145"/>
    </source>
</evidence>
<proteinExistence type="predicted"/>
<gene>
    <name evidence="1" type="ORF">LSAT_V11C800388360</name>
</gene>
<keyword evidence="2" id="KW-1185">Reference proteome</keyword>
<comment type="caution">
    <text evidence="1">The sequence shown here is derived from an EMBL/GenBank/DDBJ whole genome shotgun (WGS) entry which is preliminary data.</text>
</comment>
<dbReference type="EMBL" id="NBSK02000008">
    <property type="protein sequence ID" value="KAJ0190489.1"/>
    <property type="molecule type" value="Genomic_DNA"/>
</dbReference>
<protein>
    <submittedName>
        <fullName evidence="1">Uncharacterized protein</fullName>
    </submittedName>
</protein>
<sequence length="89" mass="10418">MIYNMMFGFTSIGGKVYTFSNTGKGFIHREFMDKIIIVTIVYCHNVMTNQNLLNESTNEYDAIDTLHASKLMDIFNNYNELVKSYRMVR</sequence>
<dbReference type="Proteomes" id="UP000235145">
    <property type="component" value="Unassembled WGS sequence"/>
</dbReference>
<evidence type="ECO:0000313" key="1">
    <source>
        <dbReference type="EMBL" id="KAJ0190489.1"/>
    </source>
</evidence>
<name>A0A9R1WX40_LACSA</name>
<organism evidence="1 2">
    <name type="scientific">Lactuca sativa</name>
    <name type="common">Garden lettuce</name>
    <dbReference type="NCBI Taxonomy" id="4236"/>
    <lineage>
        <taxon>Eukaryota</taxon>
        <taxon>Viridiplantae</taxon>
        <taxon>Streptophyta</taxon>
        <taxon>Embryophyta</taxon>
        <taxon>Tracheophyta</taxon>
        <taxon>Spermatophyta</taxon>
        <taxon>Magnoliopsida</taxon>
        <taxon>eudicotyledons</taxon>
        <taxon>Gunneridae</taxon>
        <taxon>Pentapetalae</taxon>
        <taxon>asterids</taxon>
        <taxon>campanulids</taxon>
        <taxon>Asterales</taxon>
        <taxon>Asteraceae</taxon>
        <taxon>Cichorioideae</taxon>
        <taxon>Cichorieae</taxon>
        <taxon>Lactucinae</taxon>
        <taxon>Lactuca</taxon>
    </lineage>
</organism>
<accession>A0A9R1WX40</accession>